<dbReference type="InterPro" id="IPR057619">
    <property type="entry name" value="PH_PHS1"/>
</dbReference>
<dbReference type="KEGG" id="rarg:115751352"/>
<evidence type="ECO:0000313" key="3">
    <source>
        <dbReference type="RefSeq" id="XP_030545099.1"/>
    </source>
</evidence>
<dbReference type="GeneID" id="115751352"/>
<evidence type="ECO:0000259" key="1">
    <source>
        <dbReference type="Pfam" id="PF25349"/>
    </source>
</evidence>
<evidence type="ECO:0000313" key="2">
    <source>
        <dbReference type="Proteomes" id="UP000827889"/>
    </source>
</evidence>
<dbReference type="Proteomes" id="UP000827889">
    <property type="component" value="Chromosome 1"/>
</dbReference>
<dbReference type="OrthoDB" id="1864854at2759"/>
<reference evidence="2" key="1">
    <citation type="submission" date="2025-05" db="UniProtKB">
        <authorList>
            <consortium name="RefSeq"/>
        </authorList>
    </citation>
    <scope>NUCLEOTIDE SEQUENCE [LARGE SCALE GENOMIC DNA]</scope>
</reference>
<feature type="domain" description="Poor homologous synapsis 1 PH" evidence="1">
    <location>
        <begin position="22"/>
        <end position="160"/>
    </location>
</feature>
<protein>
    <submittedName>
        <fullName evidence="3">Protein POOR HOMOLOGOUS SYNAPSIS 1 isoform X1</fullName>
    </submittedName>
</protein>
<proteinExistence type="predicted"/>
<name>A0A8B8QD60_9MYRT</name>
<dbReference type="Pfam" id="PF25349">
    <property type="entry name" value="PH_PHS1"/>
    <property type="match status" value="1"/>
</dbReference>
<keyword evidence="2" id="KW-1185">Reference proteome</keyword>
<dbReference type="AlphaFoldDB" id="A0A8B8QD60"/>
<organism evidence="2 3">
    <name type="scientific">Rhodamnia argentea</name>
    <dbReference type="NCBI Taxonomy" id="178133"/>
    <lineage>
        <taxon>Eukaryota</taxon>
        <taxon>Viridiplantae</taxon>
        <taxon>Streptophyta</taxon>
        <taxon>Embryophyta</taxon>
        <taxon>Tracheophyta</taxon>
        <taxon>Spermatophyta</taxon>
        <taxon>Magnoliopsida</taxon>
        <taxon>eudicotyledons</taxon>
        <taxon>Gunneridae</taxon>
        <taxon>Pentapetalae</taxon>
        <taxon>rosids</taxon>
        <taxon>malvids</taxon>
        <taxon>Myrtales</taxon>
        <taxon>Myrtaceae</taxon>
        <taxon>Myrtoideae</taxon>
        <taxon>Myrteae</taxon>
        <taxon>Australasian group</taxon>
        <taxon>Rhodamnia</taxon>
    </lineage>
</organism>
<gene>
    <name evidence="3" type="primary">LOC115751352</name>
</gene>
<reference evidence="3" key="2">
    <citation type="submission" date="2025-08" db="UniProtKB">
        <authorList>
            <consortium name="RefSeq"/>
        </authorList>
    </citation>
    <scope>IDENTIFICATION</scope>
    <source>
        <tissue evidence="3">Leaf</tissue>
    </source>
</reference>
<sequence>MAGALSVVAGEQLPAGSVRGYWEVRFSRFFALASRPSACPSLVPLRDSDRRRLSPSGGTWLSSSSKASLQLHSGPPGIITVCLSGKLLEHHLVSKLQFFRPQLSYMSEFPAMASRAVLVSYRDCRNKIQKFALRFSTTCETDSFISSLKEILKDATEIELQTTHVASQISAHSEFTSYSPYRVQEEKDTVSCIGIQDPENLAILENESQQFSSNTENVYDRDAENGLASFPPSFTSFLTSCCADRKQATAQSTIPEVVDLKSQIMKYMEDSEFQEMLIRVDRVINEIRV</sequence>
<accession>A0A8B8QD60</accession>
<dbReference type="RefSeq" id="XP_030545099.1">
    <property type="nucleotide sequence ID" value="XM_030689239.2"/>
</dbReference>